<sequence length="194" mass="21704">MAQEVPWSLLAGVRAYALPFYQEPHRAYHTAVHVRELLLGLGRRGVLSPALALAVWGHDLVYEPGATDNEQRSAELFDAWLASRGAPDDLREQVRDLILVTRHVAPAFTHEEALLVDADLSILGASPEAFGVYDAAIRREYAHVPECRYRHGRLAVLRGFLERETLYLTPEYADLDAPARRNLRAAIAALENSR</sequence>
<dbReference type="PIRSF" id="PIRSF035170">
    <property type="entry name" value="HD_phosphohydro"/>
    <property type="match status" value="1"/>
</dbReference>
<dbReference type="PANTHER" id="PTHR21174:SF0">
    <property type="entry name" value="HD PHOSPHOHYDROLASE FAMILY PROTEIN-RELATED"/>
    <property type="match status" value="1"/>
</dbReference>
<dbReference type="PANTHER" id="PTHR21174">
    <property type="match status" value="1"/>
</dbReference>
<dbReference type="SUPFAM" id="SSF109604">
    <property type="entry name" value="HD-domain/PDEase-like"/>
    <property type="match status" value="1"/>
</dbReference>
<evidence type="ECO:0000313" key="2">
    <source>
        <dbReference type="Proteomes" id="UP000647587"/>
    </source>
</evidence>
<dbReference type="EMBL" id="BMPP01000011">
    <property type="protein sequence ID" value="GGK31911.1"/>
    <property type="molecule type" value="Genomic_DNA"/>
</dbReference>
<gene>
    <name evidence="1" type="ORF">GCM10008955_27260</name>
</gene>
<evidence type="ECO:0000313" key="1">
    <source>
        <dbReference type="EMBL" id="GGK31911.1"/>
    </source>
</evidence>
<accession>A0ABQ2EY23</accession>
<reference evidence="2" key="1">
    <citation type="journal article" date="2019" name="Int. J. Syst. Evol. Microbiol.">
        <title>The Global Catalogue of Microorganisms (GCM) 10K type strain sequencing project: providing services to taxonomists for standard genome sequencing and annotation.</title>
        <authorList>
            <consortium name="The Broad Institute Genomics Platform"/>
            <consortium name="The Broad Institute Genome Sequencing Center for Infectious Disease"/>
            <person name="Wu L."/>
            <person name="Ma J."/>
        </authorList>
    </citation>
    <scope>NUCLEOTIDE SEQUENCE [LARGE SCALE GENOMIC DNA]</scope>
    <source>
        <strain evidence="2">JCM 30331</strain>
    </source>
</reference>
<name>A0ABQ2EY23_9DEIO</name>
<comment type="caution">
    <text evidence="1">The sequence shown here is derived from an EMBL/GenBank/DDBJ whole genome shotgun (WGS) entry which is preliminary data.</text>
</comment>
<organism evidence="1 2">
    <name type="scientific">Deinococcus malanensis</name>
    <dbReference type="NCBI Taxonomy" id="1706855"/>
    <lineage>
        <taxon>Bacteria</taxon>
        <taxon>Thermotogati</taxon>
        <taxon>Deinococcota</taxon>
        <taxon>Deinococci</taxon>
        <taxon>Deinococcales</taxon>
        <taxon>Deinococcaceae</taxon>
        <taxon>Deinococcus</taxon>
    </lineage>
</organism>
<dbReference type="InterPro" id="IPR009218">
    <property type="entry name" value="HD_phosphohydro"/>
</dbReference>
<evidence type="ECO:0008006" key="3">
    <source>
        <dbReference type="Google" id="ProtNLM"/>
    </source>
</evidence>
<keyword evidence="2" id="KW-1185">Reference proteome</keyword>
<proteinExistence type="predicted"/>
<dbReference type="Proteomes" id="UP000647587">
    <property type="component" value="Unassembled WGS sequence"/>
</dbReference>
<protein>
    <recommendedName>
        <fullName evidence="3">Phosphohydrolase</fullName>
    </recommendedName>
</protein>
<dbReference type="Gene3D" id="1.10.3210.10">
    <property type="entry name" value="Hypothetical protein af1432"/>
    <property type="match status" value="1"/>
</dbReference>